<organism evidence="2">
    <name type="scientific">Magnetospirillum gryphiswaldense</name>
    <dbReference type="NCBI Taxonomy" id="55518"/>
    <lineage>
        <taxon>Bacteria</taxon>
        <taxon>Pseudomonadati</taxon>
        <taxon>Pseudomonadota</taxon>
        <taxon>Alphaproteobacteria</taxon>
        <taxon>Rhodospirillales</taxon>
        <taxon>Rhodospirillaceae</taxon>
        <taxon>Magnetospirillum</taxon>
    </lineage>
</organism>
<name>A4TV68_9PROT</name>
<evidence type="ECO:0000259" key="1">
    <source>
        <dbReference type="Pfam" id="PF13524"/>
    </source>
</evidence>
<gene>
    <name evidence="2" type="ORF">MGR_2824</name>
</gene>
<dbReference type="EMBL" id="CU459003">
    <property type="protein sequence ID" value="CAM74525.1"/>
    <property type="molecule type" value="Genomic_DNA"/>
</dbReference>
<sequence length="430" mass="47423">MLDIGVKKVLVTAPPAHWGKDLSAARLTWRVLEDLGLELFPLDILLLFNGSAQAIADHIADIRAFAPDFAVATPNAGYASVAWINQGGQSRNLFLDILELPVLATWDSVVQFAHQLTKGTLPARPEESVPGMIAALRGLLNHPLMRNAAYDREQIEVMESLGVIDPGRAIHSPAFAYQAFIDHGLANPAPAAPGHDLAFTGSLWVQQSQSPVSTTAIHAKLRGPVIDERPLIQPVWPALMTAIAALPEAERQANRLVPDHGFFWSMALDMVSHQATTADRVRMLKAITRPVDFYGRLDGTVPGQPTPWPHIRYRGDVDMETRLPALNADTAITVDVVNRIFDRGVTCKVYSCFAAGGFCLFDHRPDFLEVVGAEGEQVMFSDADSLNERIEHFLTHPRERRELATHLRATIAERLSPRRIYADMITRALP</sequence>
<dbReference type="RefSeq" id="WP_106003602.1">
    <property type="nucleotide sequence ID" value="NZ_CP027527.1"/>
</dbReference>
<accession>A4TV68</accession>
<dbReference type="Pfam" id="PF13524">
    <property type="entry name" value="Glyco_trans_1_2"/>
    <property type="match status" value="1"/>
</dbReference>
<protein>
    <recommendedName>
        <fullName evidence="1">Spore protein YkvP/CgeB glycosyl transferase-like domain-containing protein</fullName>
    </recommendedName>
</protein>
<dbReference type="InterPro" id="IPR055259">
    <property type="entry name" value="YkvP/CgeB_Glyco_trans-like"/>
</dbReference>
<dbReference type="AlphaFoldDB" id="A4TV68"/>
<feature type="domain" description="Spore protein YkvP/CgeB glycosyl transferase-like" evidence="1">
    <location>
        <begin position="282"/>
        <end position="424"/>
    </location>
</feature>
<reference evidence="2" key="1">
    <citation type="journal article" date="2007" name="J. Bacteriol.">
        <title>Comparative genome analysis of four magnetotactic bacteria reveals a complex set of group-specific genes implicated in magnetosome biomineralization and function.</title>
        <authorList>
            <person name="Richter M."/>
            <person name="Kube M."/>
            <person name="Bazylinski D.A."/>
            <person name="Lombardot T."/>
            <person name="Gloeckner F.O."/>
            <person name="Reinhardt R."/>
            <person name="Schueler D."/>
        </authorList>
    </citation>
    <scope>NUCLEOTIDE SEQUENCE</scope>
    <source>
        <strain evidence="2">MSR-1</strain>
    </source>
</reference>
<proteinExistence type="predicted"/>
<evidence type="ECO:0000313" key="2">
    <source>
        <dbReference type="EMBL" id="CAM74525.1"/>
    </source>
</evidence>